<dbReference type="PANTHER" id="PTHR33362:SF2">
    <property type="entry name" value="TRAP TRANSPORTER LARGE PERMEASE PROTEIN"/>
    <property type="match status" value="1"/>
</dbReference>
<sequence length="433" mass="45895">MLVDLVISIAILVFLLSFGTPLPFCFGGALMYMVLCTDIGSMSGMYLWGFEQLINPVLLCIPLFVFAGNLMSESGIADALLRLCNLLLGRFKGALGSVAVVACAIIGAISGSGLTGVAATGPLLIPRMEAQGYDRAYATALIANASVLGLLIPPSINMVVYGWVTETSILACFLSTLLPGLILMLVFCVVNSCYVRRRPIRVSSESFGQAVKKLPKTGLAALPALMMPVIILGGIYGGIMTPTESAAVACAYAIPVGLFVYRGLRPGAISMAAKESATAVGSIMVMVLFGLMLSQQFVFGGLPQELADFLLGVTQNKAVLLLLINAVLIFVGMILNDVTGILLMSPLLLPLVKAMGIHPVHFAAIIGVNLSMGTLTPPFAGILYFSMRIGKVEFADIVGPVMLLLCLGYIPMCFLVTFYEPLAMWLPRFFGLV</sequence>
<evidence type="ECO:0000256" key="6">
    <source>
        <dbReference type="ARBA" id="ARBA00023136"/>
    </source>
</evidence>
<evidence type="ECO:0000259" key="8">
    <source>
        <dbReference type="Pfam" id="PF06808"/>
    </source>
</evidence>
<evidence type="ECO:0000256" key="1">
    <source>
        <dbReference type="ARBA" id="ARBA00004429"/>
    </source>
</evidence>
<keyword evidence="4 7" id="KW-0812">Transmembrane</keyword>
<dbReference type="NCBIfam" id="TIGR00786">
    <property type="entry name" value="dctM"/>
    <property type="match status" value="1"/>
</dbReference>
<dbReference type="EMBL" id="VUMH01000004">
    <property type="protein sequence ID" value="MSS27491.1"/>
    <property type="molecule type" value="Genomic_DNA"/>
</dbReference>
<dbReference type="GO" id="GO:0022857">
    <property type="term" value="F:transmembrane transporter activity"/>
    <property type="evidence" value="ECO:0007669"/>
    <property type="project" value="TreeGrafter"/>
</dbReference>
<name>A0A6L5XKM3_9BACT</name>
<feature type="domain" description="TRAP C4-dicarboxylate transport system permease DctM subunit" evidence="8">
    <location>
        <begin position="10"/>
        <end position="413"/>
    </location>
</feature>
<dbReference type="Proteomes" id="UP000477488">
    <property type="component" value="Unassembled WGS sequence"/>
</dbReference>
<dbReference type="RefSeq" id="WP_154509904.1">
    <property type="nucleotide sequence ID" value="NZ_DBFWWU010000141.1"/>
</dbReference>
<proteinExistence type="predicted"/>
<evidence type="ECO:0000256" key="4">
    <source>
        <dbReference type="ARBA" id="ARBA00022692"/>
    </source>
</evidence>
<comment type="subcellular location">
    <subcellularLocation>
        <location evidence="1">Cell inner membrane</location>
        <topology evidence="1">Multi-pass membrane protein</topology>
    </subcellularLocation>
</comment>
<feature type="transmembrane region" description="Helical" evidence="7">
    <location>
        <begin position="397"/>
        <end position="419"/>
    </location>
</feature>
<accession>A0A6L5XKM3</accession>
<feature type="transmembrane region" description="Helical" evidence="7">
    <location>
        <begin position="276"/>
        <end position="298"/>
    </location>
</feature>
<dbReference type="InterPro" id="IPR004681">
    <property type="entry name" value="TRAP_DctM"/>
</dbReference>
<keyword evidence="3" id="KW-0997">Cell inner membrane</keyword>
<dbReference type="GO" id="GO:0005886">
    <property type="term" value="C:plasma membrane"/>
    <property type="evidence" value="ECO:0007669"/>
    <property type="project" value="UniProtKB-SubCell"/>
</dbReference>
<dbReference type="Pfam" id="PF06808">
    <property type="entry name" value="DctM"/>
    <property type="match status" value="1"/>
</dbReference>
<dbReference type="InterPro" id="IPR010656">
    <property type="entry name" value="DctM"/>
</dbReference>
<feature type="transmembrane region" description="Helical" evidence="7">
    <location>
        <begin position="217"/>
        <end position="239"/>
    </location>
</feature>
<evidence type="ECO:0000256" key="7">
    <source>
        <dbReference type="SAM" id="Phobius"/>
    </source>
</evidence>
<protein>
    <submittedName>
        <fullName evidence="9">TRAP transporter large permease</fullName>
    </submittedName>
</protein>
<feature type="transmembrane region" description="Helical" evidence="7">
    <location>
        <begin position="318"/>
        <end position="349"/>
    </location>
</feature>
<keyword evidence="2" id="KW-1003">Cell membrane</keyword>
<reference evidence="9 10" key="1">
    <citation type="submission" date="2019-09" db="EMBL/GenBank/DDBJ databases">
        <title>In-depth cultivation of the pig gut microbiome towards novel bacterial diversity and tailored functional studies.</title>
        <authorList>
            <person name="Wylensek D."/>
            <person name="Hitch T.C.A."/>
            <person name="Clavel T."/>
        </authorList>
    </citation>
    <scope>NUCLEOTIDE SEQUENCE [LARGE SCALE GENOMIC DNA]</scope>
    <source>
        <strain evidence="9 10">PG-178-WT-4</strain>
    </source>
</reference>
<feature type="transmembrane region" description="Helical" evidence="7">
    <location>
        <begin position="168"/>
        <end position="196"/>
    </location>
</feature>
<feature type="transmembrane region" description="Helical" evidence="7">
    <location>
        <begin position="97"/>
        <end position="125"/>
    </location>
</feature>
<gene>
    <name evidence="9" type="ORF">FYJ44_05375</name>
</gene>
<keyword evidence="6 7" id="KW-0472">Membrane</keyword>
<feature type="transmembrane region" description="Helical" evidence="7">
    <location>
        <begin position="245"/>
        <end position="264"/>
    </location>
</feature>
<evidence type="ECO:0000256" key="5">
    <source>
        <dbReference type="ARBA" id="ARBA00022989"/>
    </source>
</evidence>
<evidence type="ECO:0000313" key="9">
    <source>
        <dbReference type="EMBL" id="MSS27491.1"/>
    </source>
</evidence>
<feature type="transmembrane region" description="Helical" evidence="7">
    <location>
        <begin position="361"/>
        <end position="385"/>
    </location>
</feature>
<evidence type="ECO:0000313" key="10">
    <source>
        <dbReference type="Proteomes" id="UP000477488"/>
    </source>
</evidence>
<evidence type="ECO:0000256" key="3">
    <source>
        <dbReference type="ARBA" id="ARBA00022519"/>
    </source>
</evidence>
<keyword evidence="10" id="KW-1185">Reference proteome</keyword>
<keyword evidence="5 7" id="KW-1133">Transmembrane helix</keyword>
<feature type="transmembrane region" description="Helical" evidence="7">
    <location>
        <begin position="137"/>
        <end position="156"/>
    </location>
</feature>
<dbReference type="PANTHER" id="PTHR33362">
    <property type="entry name" value="SIALIC ACID TRAP TRANSPORTER PERMEASE PROTEIN SIAT-RELATED"/>
    <property type="match status" value="1"/>
</dbReference>
<dbReference type="PIRSF" id="PIRSF006066">
    <property type="entry name" value="HI0050"/>
    <property type="match status" value="1"/>
</dbReference>
<evidence type="ECO:0000256" key="2">
    <source>
        <dbReference type="ARBA" id="ARBA00022475"/>
    </source>
</evidence>
<organism evidence="9 10">
    <name type="scientific">Desulfovibrio porci</name>
    <dbReference type="NCBI Taxonomy" id="2605782"/>
    <lineage>
        <taxon>Bacteria</taxon>
        <taxon>Pseudomonadati</taxon>
        <taxon>Thermodesulfobacteriota</taxon>
        <taxon>Desulfovibrionia</taxon>
        <taxon>Desulfovibrionales</taxon>
        <taxon>Desulfovibrionaceae</taxon>
        <taxon>Desulfovibrio</taxon>
    </lineage>
</organism>
<dbReference type="AlphaFoldDB" id="A0A6L5XKM3"/>
<comment type="caution">
    <text evidence="9">The sequence shown here is derived from an EMBL/GenBank/DDBJ whole genome shotgun (WGS) entry which is preliminary data.</text>
</comment>